<name>A0ABV5I0U8_9RHOB</name>
<feature type="transmembrane region" description="Helical" evidence="1">
    <location>
        <begin position="259"/>
        <end position="281"/>
    </location>
</feature>
<keyword evidence="1" id="KW-0472">Membrane</keyword>
<keyword evidence="3" id="KW-1185">Reference proteome</keyword>
<comment type="caution">
    <text evidence="2">The sequence shown here is derived from an EMBL/GenBank/DDBJ whole genome shotgun (WGS) entry which is preliminary data.</text>
</comment>
<organism evidence="2 3">
    <name type="scientific">Roseovarius ramblicola</name>
    <dbReference type="NCBI Taxonomy" id="2022336"/>
    <lineage>
        <taxon>Bacteria</taxon>
        <taxon>Pseudomonadati</taxon>
        <taxon>Pseudomonadota</taxon>
        <taxon>Alphaproteobacteria</taxon>
        <taxon>Rhodobacterales</taxon>
        <taxon>Roseobacteraceae</taxon>
        <taxon>Roseovarius</taxon>
    </lineage>
</organism>
<evidence type="ECO:0000313" key="2">
    <source>
        <dbReference type="EMBL" id="MFB9150217.1"/>
    </source>
</evidence>
<gene>
    <name evidence="2" type="ORF">ACFFU4_10710</name>
</gene>
<feature type="transmembrane region" description="Helical" evidence="1">
    <location>
        <begin position="223"/>
        <end position="247"/>
    </location>
</feature>
<protein>
    <submittedName>
        <fullName evidence="2">Uncharacterized protein</fullName>
    </submittedName>
</protein>
<dbReference type="EMBL" id="JBHMEC010000017">
    <property type="protein sequence ID" value="MFB9150217.1"/>
    <property type="molecule type" value="Genomic_DNA"/>
</dbReference>
<evidence type="ECO:0000313" key="3">
    <source>
        <dbReference type="Proteomes" id="UP001589670"/>
    </source>
</evidence>
<evidence type="ECO:0000256" key="1">
    <source>
        <dbReference type="SAM" id="Phobius"/>
    </source>
</evidence>
<keyword evidence="1" id="KW-1133">Transmembrane helix</keyword>
<accession>A0ABV5I0U8</accession>
<reference evidence="2 3" key="1">
    <citation type="submission" date="2024-09" db="EMBL/GenBank/DDBJ databases">
        <authorList>
            <person name="Sun Q."/>
            <person name="Mori K."/>
        </authorList>
    </citation>
    <scope>NUCLEOTIDE SEQUENCE [LARGE SCALE GENOMIC DNA]</scope>
    <source>
        <strain evidence="2 3">CECT 9424</strain>
    </source>
</reference>
<proteinExistence type="predicted"/>
<dbReference type="RefSeq" id="WP_377069765.1">
    <property type="nucleotide sequence ID" value="NZ_JBHMEC010000017.1"/>
</dbReference>
<keyword evidence="1" id="KW-0812">Transmembrane</keyword>
<dbReference type="Proteomes" id="UP001589670">
    <property type="component" value="Unassembled WGS sequence"/>
</dbReference>
<sequence>MTDNVQKVQAGLVFLGKKSFDIATITCSVADALDRLGERVQERRCESDSQATVRTRRLVCRVRITGGRPLPRIDTTPAHILDLSLERGADDEAQAETSSETLIAHLLAGLQAVLVPDYVQWTDPRAVLTRAEFRAAVANTAAMPKPARPAPAATGRRRKRLPDVETAYAQLRSQMPGFARNRTEEERLDALRAAFRDPDPEDAAAMSAPDDIREPTAPLRLSVWMLTFAIGLFALPVAAALAVINLLRGENMRLASQTAALTGTFVVLTTHGQIAQAAYLLGMLGG</sequence>